<keyword evidence="2" id="KW-1185">Reference proteome</keyword>
<evidence type="ECO:0000313" key="1">
    <source>
        <dbReference type="EMBL" id="SDL61607.1"/>
    </source>
</evidence>
<dbReference type="AlphaFoldDB" id="A0A1G9LIB0"/>
<evidence type="ECO:0000313" key="2">
    <source>
        <dbReference type="Proteomes" id="UP000199382"/>
    </source>
</evidence>
<accession>A0A1G9LIB0</accession>
<dbReference type="EMBL" id="FNEK01000098">
    <property type="protein sequence ID" value="SDL61607.1"/>
    <property type="molecule type" value="Genomic_DNA"/>
</dbReference>
<reference evidence="1 2" key="1">
    <citation type="submission" date="2016-10" db="EMBL/GenBank/DDBJ databases">
        <authorList>
            <person name="de Groot N.N."/>
        </authorList>
    </citation>
    <scope>NUCLEOTIDE SEQUENCE [LARGE SCALE GENOMIC DNA]</scope>
    <source>
        <strain evidence="1 2">DSM 25294</strain>
    </source>
</reference>
<dbReference type="Proteomes" id="UP000199382">
    <property type="component" value="Unassembled WGS sequence"/>
</dbReference>
<gene>
    <name evidence="1" type="ORF">SAMN04488026_10982</name>
</gene>
<sequence>MTTIHPRVDVAGLPMRSDILKFDSKADKQLISFT</sequence>
<organism evidence="1 2">
    <name type="scientific">Aliiruegeria lutimaris</name>
    <dbReference type="NCBI Taxonomy" id="571298"/>
    <lineage>
        <taxon>Bacteria</taxon>
        <taxon>Pseudomonadati</taxon>
        <taxon>Pseudomonadota</taxon>
        <taxon>Alphaproteobacteria</taxon>
        <taxon>Rhodobacterales</taxon>
        <taxon>Roseobacteraceae</taxon>
        <taxon>Aliiruegeria</taxon>
    </lineage>
</organism>
<protein>
    <submittedName>
        <fullName evidence="1">Uncharacterized protein</fullName>
    </submittedName>
</protein>
<proteinExistence type="predicted"/>
<name>A0A1G9LIB0_9RHOB</name>